<evidence type="ECO:0000256" key="4">
    <source>
        <dbReference type="ARBA" id="ARBA00022777"/>
    </source>
</evidence>
<accession>A0A7S4QDH5</accession>
<protein>
    <recommendedName>
        <fullName evidence="7">Alpha-type protein kinase domain-containing protein</fullName>
    </recommendedName>
</protein>
<keyword evidence="4" id="KW-0418">Kinase</keyword>
<proteinExistence type="predicted"/>
<dbReference type="GO" id="GO:0005524">
    <property type="term" value="F:ATP binding"/>
    <property type="evidence" value="ECO:0007669"/>
    <property type="project" value="UniProtKB-KW"/>
</dbReference>
<keyword evidence="2" id="KW-0808">Transferase</keyword>
<gene>
    <name evidence="8" type="ORF">DBRI00130_LOCUS1209</name>
</gene>
<keyword evidence="3" id="KW-0547">Nucleotide-binding</keyword>
<dbReference type="GO" id="GO:1903013">
    <property type="term" value="P:response to differentiation-inducing factor 1"/>
    <property type="evidence" value="ECO:0007669"/>
    <property type="project" value="TreeGrafter"/>
</dbReference>
<keyword evidence="5" id="KW-0067">ATP-binding</keyword>
<name>A0A7S4QDH5_9STRA</name>
<evidence type="ECO:0000256" key="2">
    <source>
        <dbReference type="ARBA" id="ARBA00022679"/>
    </source>
</evidence>
<dbReference type="Gene3D" id="3.20.200.10">
    <property type="entry name" value="MHCK/EF2 kinase"/>
    <property type="match status" value="1"/>
</dbReference>
<evidence type="ECO:0000259" key="7">
    <source>
        <dbReference type="PROSITE" id="PS51158"/>
    </source>
</evidence>
<evidence type="ECO:0000256" key="5">
    <source>
        <dbReference type="ARBA" id="ARBA00022840"/>
    </source>
</evidence>
<evidence type="ECO:0000256" key="6">
    <source>
        <dbReference type="SAM" id="MobiDB-lite"/>
    </source>
</evidence>
<dbReference type="InterPro" id="IPR011009">
    <property type="entry name" value="Kinase-like_dom_sf"/>
</dbReference>
<reference evidence="8" key="1">
    <citation type="submission" date="2021-01" db="EMBL/GenBank/DDBJ databases">
        <authorList>
            <person name="Corre E."/>
            <person name="Pelletier E."/>
            <person name="Niang G."/>
            <person name="Scheremetjew M."/>
            <person name="Finn R."/>
            <person name="Kale V."/>
            <person name="Holt S."/>
            <person name="Cochrane G."/>
            <person name="Meng A."/>
            <person name="Brown T."/>
            <person name="Cohen L."/>
        </authorList>
    </citation>
    <scope>NUCLEOTIDE SEQUENCE</scope>
    <source>
        <strain evidence="8">GSO104</strain>
    </source>
</reference>
<dbReference type="InterPro" id="IPR004166">
    <property type="entry name" value="a-kinase_dom"/>
</dbReference>
<sequence>MEDPWAKHNIPSTCPAERVIRHIYDHKTNQWSSDETIVKIQKEPFTNGAMRHCYRMKKIATPPKHSSNHRFHSYGWSHAFNYVAKAYLVDDGTNSVDTSQEAKNAVFNDVVLQYEAAHWAEKFNDADPPRKIDFIRAYAMEFPDRPNSPVFAVERFIAGKGSYGAGFTKHNTNSGFVDLDLHRITPQVFSAYSFYASQGTRLVADIQGIGDLYTDPQILSDDYRFGDGDLGPRGMALFFKTFRHCSFSDSMGIPIFKLSRNELKHQAKYEDEDDSVSDESSLKSDKIDSALCNFAKLDINRQARRQSLITPRDLNKTRDDDTERRTNLSKIQKDVSKAIRSSLMLCKSKPSLNRTKSDVDEVKKCLEIALNDPIYDHRAFNRLESGELRKRGSHNDSNTSGSEPIATRHTLRKTMMKKVLNPMMPTDETRANLGKVHYHLACLHGVGRFPEIVQITVLAGTTNQTMTYSLYFSIFATLRHFTIHPPV</sequence>
<dbReference type="InterPro" id="IPR051852">
    <property type="entry name" value="Alpha-type_PK"/>
</dbReference>
<organism evidence="8">
    <name type="scientific">Ditylum brightwellii</name>
    <dbReference type="NCBI Taxonomy" id="49249"/>
    <lineage>
        <taxon>Eukaryota</taxon>
        <taxon>Sar</taxon>
        <taxon>Stramenopiles</taxon>
        <taxon>Ochrophyta</taxon>
        <taxon>Bacillariophyta</taxon>
        <taxon>Mediophyceae</taxon>
        <taxon>Lithodesmiophycidae</taxon>
        <taxon>Lithodesmiales</taxon>
        <taxon>Lithodesmiaceae</taxon>
        <taxon>Ditylum</taxon>
    </lineage>
</organism>
<keyword evidence="1" id="KW-0723">Serine/threonine-protein kinase</keyword>
<dbReference type="PANTHER" id="PTHR45992:SF2">
    <property type="entry name" value="EUKARYOTIC ELONGATION FACTOR 2 KINASE"/>
    <property type="match status" value="1"/>
</dbReference>
<evidence type="ECO:0000256" key="3">
    <source>
        <dbReference type="ARBA" id="ARBA00022741"/>
    </source>
</evidence>
<dbReference type="PANTHER" id="PTHR45992">
    <property type="entry name" value="EUKARYOTIC ELONGATION FACTOR 2 KINASE-RELATED"/>
    <property type="match status" value="1"/>
</dbReference>
<dbReference type="AlphaFoldDB" id="A0A7S4QDH5"/>
<dbReference type="EMBL" id="HBNS01001506">
    <property type="protein sequence ID" value="CAE4580256.1"/>
    <property type="molecule type" value="Transcribed_RNA"/>
</dbReference>
<evidence type="ECO:0000256" key="1">
    <source>
        <dbReference type="ARBA" id="ARBA00022527"/>
    </source>
</evidence>
<dbReference type="SMART" id="SM00811">
    <property type="entry name" value="Alpha_kinase"/>
    <property type="match status" value="1"/>
</dbReference>
<dbReference type="Gene3D" id="3.30.200.20">
    <property type="entry name" value="Phosphorylase Kinase, domain 1"/>
    <property type="match status" value="1"/>
</dbReference>
<dbReference type="Pfam" id="PF02816">
    <property type="entry name" value="Alpha_kinase"/>
    <property type="match status" value="1"/>
</dbReference>
<feature type="domain" description="Alpha-type protein kinase" evidence="7">
    <location>
        <begin position="23"/>
        <end position="263"/>
    </location>
</feature>
<dbReference type="PROSITE" id="PS51158">
    <property type="entry name" value="ALPHA_KINASE"/>
    <property type="match status" value="1"/>
</dbReference>
<evidence type="ECO:0000313" key="8">
    <source>
        <dbReference type="EMBL" id="CAE4580256.1"/>
    </source>
</evidence>
<dbReference type="GO" id="GO:0031037">
    <property type="term" value="P:myosin II filament disassembly"/>
    <property type="evidence" value="ECO:0007669"/>
    <property type="project" value="TreeGrafter"/>
</dbReference>
<feature type="region of interest" description="Disordered" evidence="6">
    <location>
        <begin position="386"/>
        <end position="407"/>
    </location>
</feature>
<dbReference type="GO" id="GO:0004674">
    <property type="term" value="F:protein serine/threonine kinase activity"/>
    <property type="evidence" value="ECO:0007669"/>
    <property type="project" value="UniProtKB-KW"/>
</dbReference>
<dbReference type="SUPFAM" id="SSF56112">
    <property type="entry name" value="Protein kinase-like (PK-like)"/>
    <property type="match status" value="1"/>
</dbReference>